<accession>A0A3M7SKD9</accession>
<comment type="caution">
    <text evidence="2">The sequence shown here is derived from an EMBL/GenBank/DDBJ whole genome shotgun (WGS) entry which is preliminary data.</text>
</comment>
<name>A0A3M7SKD9_BRAPC</name>
<reference evidence="2 3" key="1">
    <citation type="journal article" date="2018" name="Sci. Rep.">
        <title>Genomic signatures of local adaptation to the degree of environmental predictability in rotifers.</title>
        <authorList>
            <person name="Franch-Gras L."/>
            <person name="Hahn C."/>
            <person name="Garcia-Roger E.M."/>
            <person name="Carmona M.J."/>
            <person name="Serra M."/>
            <person name="Gomez A."/>
        </authorList>
    </citation>
    <scope>NUCLEOTIDE SEQUENCE [LARGE SCALE GENOMIC DNA]</scope>
    <source>
        <strain evidence="2">HYR1</strain>
    </source>
</reference>
<protein>
    <submittedName>
        <fullName evidence="2">Uncharacterized protein</fullName>
    </submittedName>
</protein>
<dbReference type="AlphaFoldDB" id="A0A3M7SKD9"/>
<organism evidence="2 3">
    <name type="scientific">Brachionus plicatilis</name>
    <name type="common">Marine rotifer</name>
    <name type="synonym">Brachionus muelleri</name>
    <dbReference type="NCBI Taxonomy" id="10195"/>
    <lineage>
        <taxon>Eukaryota</taxon>
        <taxon>Metazoa</taxon>
        <taxon>Spiralia</taxon>
        <taxon>Gnathifera</taxon>
        <taxon>Rotifera</taxon>
        <taxon>Eurotatoria</taxon>
        <taxon>Monogononta</taxon>
        <taxon>Pseudotrocha</taxon>
        <taxon>Ploima</taxon>
        <taxon>Brachionidae</taxon>
        <taxon>Brachionus</taxon>
    </lineage>
</organism>
<sequence length="147" mass="17446">MRPFIRSVQGGRSGPPSYSIVTNLRLTELVDANSLRKHQIAELGLLREDEKNKINRNYETEIENLKIKIDQDELVHKKKLKEIEQRYEADLERLQKQSEERVKKLNNSISELEDDLEKSRIEIRKLKDTIDREKNDSFVRIEEEKNS</sequence>
<feature type="non-terminal residue" evidence="2">
    <location>
        <position position="147"/>
    </location>
</feature>
<dbReference type="OrthoDB" id="78101at2759"/>
<keyword evidence="3" id="KW-1185">Reference proteome</keyword>
<dbReference type="EMBL" id="REGN01001240">
    <property type="protein sequence ID" value="RNA36100.1"/>
    <property type="molecule type" value="Genomic_DNA"/>
</dbReference>
<feature type="coiled-coil region" evidence="1">
    <location>
        <begin position="48"/>
        <end position="136"/>
    </location>
</feature>
<gene>
    <name evidence="2" type="ORF">BpHYR1_027739</name>
</gene>
<evidence type="ECO:0000313" key="3">
    <source>
        <dbReference type="Proteomes" id="UP000276133"/>
    </source>
</evidence>
<keyword evidence="1" id="KW-0175">Coiled coil</keyword>
<dbReference type="Proteomes" id="UP000276133">
    <property type="component" value="Unassembled WGS sequence"/>
</dbReference>
<evidence type="ECO:0000313" key="2">
    <source>
        <dbReference type="EMBL" id="RNA36100.1"/>
    </source>
</evidence>
<evidence type="ECO:0000256" key="1">
    <source>
        <dbReference type="SAM" id="Coils"/>
    </source>
</evidence>
<proteinExistence type="predicted"/>